<evidence type="ECO:0000313" key="1">
    <source>
        <dbReference type="EMBL" id="KAI5680847.1"/>
    </source>
</evidence>
<dbReference type="Proteomes" id="UP001060085">
    <property type="component" value="Linkage Group LG01"/>
</dbReference>
<sequence length="202" mass="23278">MKFGFHLICSDTTNVNSSKLDWESISSKDLLSYERNFEVVLDPKLKMSLVEFYYDAIYGSDTYLYIERVKNVFQDLYIEYGGQVRERVVDETDKYIIVVTTTDWIELLTKKLYEEKKVTKVKQKDKTRKKIKFSLAGHSRTRFSNKHYFKKATGLDYHDPTGAGLSILRIGPSQRAVLESGQPKFTMDLAILATSPNSSSNL</sequence>
<organism evidence="1 2">
    <name type="scientific">Catharanthus roseus</name>
    <name type="common">Madagascar periwinkle</name>
    <name type="synonym">Vinca rosea</name>
    <dbReference type="NCBI Taxonomy" id="4058"/>
    <lineage>
        <taxon>Eukaryota</taxon>
        <taxon>Viridiplantae</taxon>
        <taxon>Streptophyta</taxon>
        <taxon>Embryophyta</taxon>
        <taxon>Tracheophyta</taxon>
        <taxon>Spermatophyta</taxon>
        <taxon>Magnoliopsida</taxon>
        <taxon>eudicotyledons</taxon>
        <taxon>Gunneridae</taxon>
        <taxon>Pentapetalae</taxon>
        <taxon>asterids</taxon>
        <taxon>lamiids</taxon>
        <taxon>Gentianales</taxon>
        <taxon>Apocynaceae</taxon>
        <taxon>Rauvolfioideae</taxon>
        <taxon>Vinceae</taxon>
        <taxon>Catharanthinae</taxon>
        <taxon>Catharanthus</taxon>
    </lineage>
</organism>
<proteinExistence type="predicted"/>
<reference evidence="2" key="1">
    <citation type="journal article" date="2023" name="Nat. Plants">
        <title>Single-cell RNA sequencing provides a high-resolution roadmap for understanding the multicellular compartmentation of specialized metabolism.</title>
        <authorList>
            <person name="Sun S."/>
            <person name="Shen X."/>
            <person name="Li Y."/>
            <person name="Li Y."/>
            <person name="Wang S."/>
            <person name="Li R."/>
            <person name="Zhang H."/>
            <person name="Shen G."/>
            <person name="Guo B."/>
            <person name="Wei J."/>
            <person name="Xu J."/>
            <person name="St-Pierre B."/>
            <person name="Chen S."/>
            <person name="Sun C."/>
        </authorList>
    </citation>
    <scope>NUCLEOTIDE SEQUENCE [LARGE SCALE GENOMIC DNA]</scope>
</reference>
<comment type="caution">
    <text evidence="1">The sequence shown here is derived from an EMBL/GenBank/DDBJ whole genome shotgun (WGS) entry which is preliminary data.</text>
</comment>
<evidence type="ECO:0000313" key="2">
    <source>
        <dbReference type="Proteomes" id="UP001060085"/>
    </source>
</evidence>
<gene>
    <name evidence="1" type="ORF">M9H77_02074</name>
</gene>
<name>A0ACC0C7N5_CATRO</name>
<keyword evidence="2" id="KW-1185">Reference proteome</keyword>
<protein>
    <submittedName>
        <fullName evidence="1">Uncharacterized protein</fullName>
    </submittedName>
</protein>
<dbReference type="EMBL" id="CM044701">
    <property type="protein sequence ID" value="KAI5680847.1"/>
    <property type="molecule type" value="Genomic_DNA"/>
</dbReference>
<accession>A0ACC0C7N5</accession>